<feature type="active site" evidence="1">
    <location>
        <position position="131"/>
    </location>
</feature>
<accession>A0A315ESI7</accession>
<dbReference type="InterPro" id="IPR023346">
    <property type="entry name" value="Lysozyme-like_dom_sf"/>
</dbReference>
<evidence type="ECO:0000259" key="3">
    <source>
        <dbReference type="Pfam" id="PF13406"/>
    </source>
</evidence>
<dbReference type="NCBIfam" id="TIGR02282">
    <property type="entry name" value="MltB"/>
    <property type="match status" value="1"/>
</dbReference>
<dbReference type="Gene3D" id="1.10.530.10">
    <property type="match status" value="1"/>
</dbReference>
<dbReference type="Gene3D" id="1.10.8.350">
    <property type="entry name" value="Bacterial muramidase"/>
    <property type="match status" value="1"/>
</dbReference>
<gene>
    <name evidence="4" type="ORF">B9Z44_11340</name>
</gene>
<name>A0A315ESI7_9BURK</name>
<sequence length="352" mass="38557">MAAFAGDTVAKSHAKAHKTAAHKASTRGPVYGKTTEAIALADELAQQHKLPKAWVRDQISKAQFLKGVPKMVLPPTVPTAKNWRAYRERFIESRRIDAGTQFWQTHQSDLARAEQTYGVPAEMIVGIIGVETFYGQNMGNYRVLDALTTLTLNFPASHPRAAERHAFFKSELGYFLAQAHHQGDASITGSFAGAMGWPQFMPSSAAKFAVDFDGDGRIDLRNSPVDAIGSVANYFKAFGWQTGMPTHYPVSFDEARLDKPTLLAPDILPSFSVSNFTAKGAVLDEQAQKHNGSLALVELFNGDEPPSYVAGTDNFYVVTRYNWSSYYALAVIELGQAVKANRALAFSQSSTR</sequence>
<dbReference type="InterPro" id="IPR031304">
    <property type="entry name" value="SLT_2"/>
</dbReference>
<feature type="region of interest" description="Disordered" evidence="2">
    <location>
        <begin position="1"/>
        <end position="28"/>
    </location>
</feature>
<dbReference type="GO" id="GO:0009253">
    <property type="term" value="P:peptidoglycan catabolic process"/>
    <property type="evidence" value="ECO:0007669"/>
    <property type="project" value="TreeGrafter"/>
</dbReference>
<evidence type="ECO:0000313" key="5">
    <source>
        <dbReference type="Proteomes" id="UP000251341"/>
    </source>
</evidence>
<dbReference type="PANTHER" id="PTHR30163:SF9">
    <property type="entry name" value="MEMBRANE-BOUND LYTIC MUREIN TRANSGLYCOSYLASE B"/>
    <property type="match status" value="1"/>
</dbReference>
<evidence type="ECO:0000256" key="1">
    <source>
        <dbReference type="PIRSR" id="PIRSR611757-1"/>
    </source>
</evidence>
<proteinExistence type="predicted"/>
<reference evidence="4 5" key="1">
    <citation type="submission" date="2017-04" db="EMBL/GenBank/DDBJ databases">
        <title>Unexpected and diverse lifestyles within the genus Limnohabitans.</title>
        <authorList>
            <person name="Kasalicky V."/>
            <person name="Mehrshad M."/>
            <person name="Andrei S.-A."/>
            <person name="Salcher M."/>
            <person name="Kratochvilova H."/>
            <person name="Simek K."/>
            <person name="Ghai R."/>
        </authorList>
    </citation>
    <scope>NUCLEOTIDE SEQUENCE [LARGE SCALE GENOMIC DNA]</scope>
    <source>
        <strain evidence="4 5">MWH-C5</strain>
    </source>
</reference>
<dbReference type="CDD" id="cd13399">
    <property type="entry name" value="Slt35-like"/>
    <property type="match status" value="1"/>
</dbReference>
<dbReference type="Pfam" id="PF13406">
    <property type="entry name" value="SLT_2"/>
    <property type="match status" value="1"/>
</dbReference>
<dbReference type="InterPro" id="IPR011757">
    <property type="entry name" value="Lytic_transglycosylase_MltB"/>
</dbReference>
<dbReference type="SUPFAM" id="SSF53955">
    <property type="entry name" value="Lysozyme-like"/>
    <property type="match status" value="1"/>
</dbReference>
<dbReference type="Proteomes" id="UP000251341">
    <property type="component" value="Unassembled WGS sequence"/>
</dbReference>
<organism evidence="4 5">
    <name type="scientific">Limnohabitans curvus</name>
    <dbReference type="NCBI Taxonomy" id="323423"/>
    <lineage>
        <taxon>Bacteria</taxon>
        <taxon>Pseudomonadati</taxon>
        <taxon>Pseudomonadota</taxon>
        <taxon>Betaproteobacteria</taxon>
        <taxon>Burkholderiales</taxon>
        <taxon>Comamonadaceae</taxon>
        <taxon>Limnohabitans</taxon>
    </lineage>
</organism>
<evidence type="ECO:0000256" key="2">
    <source>
        <dbReference type="SAM" id="MobiDB-lite"/>
    </source>
</evidence>
<evidence type="ECO:0000313" key="4">
    <source>
        <dbReference type="EMBL" id="PUE60850.1"/>
    </source>
</evidence>
<dbReference type="PANTHER" id="PTHR30163">
    <property type="entry name" value="MEMBRANE-BOUND LYTIC MUREIN TRANSGLYCOSYLASE B"/>
    <property type="match status" value="1"/>
</dbReference>
<keyword evidence="5" id="KW-1185">Reference proteome</keyword>
<dbReference type="EMBL" id="NESP01000001">
    <property type="protein sequence ID" value="PUE60850.1"/>
    <property type="molecule type" value="Genomic_DNA"/>
</dbReference>
<dbReference type="GO" id="GO:0008933">
    <property type="term" value="F:peptidoglycan lytic transglycosylase activity"/>
    <property type="evidence" value="ECO:0007669"/>
    <property type="project" value="TreeGrafter"/>
</dbReference>
<comment type="caution">
    <text evidence="4">The sequence shown here is derived from an EMBL/GenBank/DDBJ whole genome shotgun (WGS) entry which is preliminary data.</text>
</comment>
<dbReference type="AlphaFoldDB" id="A0A315ESI7"/>
<feature type="compositionally biased region" description="Basic residues" evidence="2">
    <location>
        <begin position="12"/>
        <end position="25"/>
    </location>
</feature>
<protein>
    <submittedName>
        <fullName evidence="4">Lytic murein transglycosylase B</fullName>
    </submittedName>
</protein>
<dbReference type="InterPro" id="IPR043426">
    <property type="entry name" value="MltB-like"/>
</dbReference>
<feature type="domain" description="Transglycosylase SLT" evidence="3">
    <location>
        <begin position="39"/>
        <end position="336"/>
    </location>
</feature>